<protein>
    <submittedName>
        <fullName evidence="1">Uncharacterized protein</fullName>
    </submittedName>
</protein>
<proteinExistence type="predicted"/>
<dbReference type="EMBL" id="FQWA01000050">
    <property type="protein sequence ID" value="SHG18293.1"/>
    <property type="molecule type" value="Genomic_DNA"/>
</dbReference>
<accession>A0AAX2F7E2</accession>
<evidence type="ECO:0000313" key="2">
    <source>
        <dbReference type="Proteomes" id="UP000184105"/>
    </source>
</evidence>
<evidence type="ECO:0000313" key="1">
    <source>
        <dbReference type="EMBL" id="SHG18293.1"/>
    </source>
</evidence>
<gene>
    <name evidence="1" type="ORF">SAMN05444364_1501</name>
</gene>
<dbReference type="Proteomes" id="UP000184105">
    <property type="component" value="Unassembled WGS sequence"/>
</dbReference>
<keyword evidence="2" id="KW-1185">Reference proteome</keyword>
<comment type="caution">
    <text evidence="1">The sequence shown here is derived from an EMBL/GenBank/DDBJ whole genome shotgun (WGS) entry which is preliminary data.</text>
</comment>
<sequence length="34" mass="4034">MLFRTYSEYRVGCMMQAQAGYSHNECQSSVRSRR</sequence>
<organism evidence="1 2">
    <name type="scientific">Prevotella scopos JCM 17725</name>
    <dbReference type="NCBI Taxonomy" id="1236518"/>
    <lineage>
        <taxon>Bacteria</taxon>
        <taxon>Pseudomonadati</taxon>
        <taxon>Bacteroidota</taxon>
        <taxon>Bacteroidia</taxon>
        <taxon>Bacteroidales</taxon>
        <taxon>Prevotellaceae</taxon>
        <taxon>Prevotella</taxon>
    </lineage>
</organism>
<dbReference type="AlphaFoldDB" id="A0AAX2F7E2"/>
<reference evidence="1 2" key="1">
    <citation type="submission" date="2016-11" db="EMBL/GenBank/DDBJ databases">
        <authorList>
            <person name="Varghese N."/>
            <person name="Submissions S."/>
        </authorList>
    </citation>
    <scope>NUCLEOTIDE SEQUENCE [LARGE SCALE GENOMIC DNA]</scope>
    <source>
        <strain evidence="1 2">DSM 22613</strain>
    </source>
</reference>
<name>A0AAX2F7E2_9BACT</name>